<comment type="caution">
    <text evidence="2">The sequence shown here is derived from an EMBL/GenBank/DDBJ whole genome shotgun (WGS) entry which is preliminary data.</text>
</comment>
<dbReference type="RefSeq" id="WP_139189699.1">
    <property type="nucleotide sequence ID" value="NZ_FNQC01000004.1"/>
</dbReference>
<dbReference type="Proteomes" id="UP000199663">
    <property type="component" value="Unassembled WGS sequence"/>
</dbReference>
<feature type="chain" id="PRO_5045232001" evidence="1">
    <location>
        <begin position="23"/>
        <end position="273"/>
    </location>
</feature>
<keyword evidence="3" id="KW-1185">Reference proteome</keyword>
<reference evidence="2 3" key="1">
    <citation type="submission" date="2016-10" db="EMBL/GenBank/DDBJ databases">
        <authorList>
            <person name="Varghese N."/>
            <person name="Submissions S."/>
        </authorList>
    </citation>
    <scope>NUCLEOTIDE SEQUENCE [LARGE SCALE GENOMIC DNA]</scope>
    <source>
        <strain evidence="2 3">DSM 17997</strain>
    </source>
</reference>
<evidence type="ECO:0000313" key="2">
    <source>
        <dbReference type="EMBL" id="SDZ01623.1"/>
    </source>
</evidence>
<sequence length="273" mass="31614">MVNKKFFSSLFLILITASVGLAQGYSSNQKKALRWENKEKHHAAAMEDGRYLLLNGGLRRHKDFDQLTHPSFGNYSNINGNYGLHFGERRKNFSYDLGVNYYYHSQVLSQTLPPLDGKLILSSRMNTFVMPVSLKYDIPVGNKEKVRFGANFATNWIMFHIFEHRSSEGTSSFSWNNSTGESEKINNTWRTADRKGRFFFKSGIHGEILILNSSFLLIQVSRAFVLRPTRTLIFNWESQGFEGEFRDDRKIDGYLLEISYKLPINVLRQKISR</sequence>
<proteinExistence type="predicted"/>
<dbReference type="EMBL" id="FNQC01000004">
    <property type="protein sequence ID" value="SDZ01623.1"/>
    <property type="molecule type" value="Genomic_DNA"/>
</dbReference>
<accession>A0A1H3PKW6</accession>
<gene>
    <name evidence="2" type="ORF">SAMN05444412_104319</name>
</gene>
<feature type="signal peptide" evidence="1">
    <location>
        <begin position="1"/>
        <end position="22"/>
    </location>
</feature>
<protein>
    <submittedName>
        <fullName evidence="2">Uncharacterized protein</fullName>
    </submittedName>
</protein>
<organism evidence="2 3">
    <name type="scientific">Rhodonellum ikkaensis</name>
    <dbReference type="NCBI Taxonomy" id="336829"/>
    <lineage>
        <taxon>Bacteria</taxon>
        <taxon>Pseudomonadati</taxon>
        <taxon>Bacteroidota</taxon>
        <taxon>Cytophagia</taxon>
        <taxon>Cytophagales</taxon>
        <taxon>Cytophagaceae</taxon>
        <taxon>Rhodonellum</taxon>
    </lineage>
</organism>
<name>A0A1H3PKW6_9BACT</name>
<evidence type="ECO:0000313" key="3">
    <source>
        <dbReference type="Proteomes" id="UP000199663"/>
    </source>
</evidence>
<keyword evidence="1" id="KW-0732">Signal</keyword>
<evidence type="ECO:0000256" key="1">
    <source>
        <dbReference type="SAM" id="SignalP"/>
    </source>
</evidence>